<dbReference type="STRING" id="246404.A0A507F6J6"/>
<comment type="caution">
    <text evidence="1">The sequence shown here is derived from an EMBL/GenBank/DDBJ whole genome shotgun (WGS) entry which is preliminary data.</text>
</comment>
<dbReference type="InterPro" id="IPR023393">
    <property type="entry name" value="START-like_dom_sf"/>
</dbReference>
<sequence>MQLKCLTKEVDNARLSTGDVFGFSGNNQRKGKLITVDDAAFHVAWKVGAPSKFMSQRFLSGQDINISEFMHDTNAVWAANMNHDLPHNRTSKYRSANLALIDEKSTMPSSVGGALSTITMNVEVVCSASDLYNTLLEPGRVQIWSRGPAQIKPKVGAEVCLFGGTLLVKFWNWFPTRKLFRRVLKRGPPTIIAN</sequence>
<dbReference type="Proteomes" id="UP000320333">
    <property type="component" value="Unassembled WGS sequence"/>
</dbReference>
<reference evidence="1 2" key="1">
    <citation type="journal article" date="2019" name="Sci. Rep.">
        <title>Comparative genomics of chytrid fungi reveal insights into the obligate biotrophic and pathogenic lifestyle of Synchytrium endobioticum.</title>
        <authorList>
            <person name="van de Vossenberg B.T.L.H."/>
            <person name="Warris S."/>
            <person name="Nguyen H.D.T."/>
            <person name="van Gent-Pelzer M.P.E."/>
            <person name="Joly D.L."/>
            <person name="van de Geest H.C."/>
            <person name="Bonants P.J.M."/>
            <person name="Smith D.S."/>
            <person name="Levesque C.A."/>
            <person name="van der Lee T.A.J."/>
        </authorList>
    </citation>
    <scope>NUCLEOTIDE SEQUENCE [LARGE SCALE GENOMIC DNA]</scope>
    <source>
        <strain evidence="1 2">CBS 675.73</strain>
    </source>
</reference>
<dbReference type="Gene3D" id="3.30.530.20">
    <property type="match status" value="1"/>
</dbReference>
<evidence type="ECO:0000313" key="1">
    <source>
        <dbReference type="EMBL" id="TPX71016.1"/>
    </source>
</evidence>
<organism evidence="1 2">
    <name type="scientific">Chytriomyces confervae</name>
    <dbReference type="NCBI Taxonomy" id="246404"/>
    <lineage>
        <taxon>Eukaryota</taxon>
        <taxon>Fungi</taxon>
        <taxon>Fungi incertae sedis</taxon>
        <taxon>Chytridiomycota</taxon>
        <taxon>Chytridiomycota incertae sedis</taxon>
        <taxon>Chytridiomycetes</taxon>
        <taxon>Chytridiales</taxon>
        <taxon>Chytriomycetaceae</taxon>
        <taxon>Chytriomyces</taxon>
    </lineage>
</organism>
<name>A0A507F6J6_9FUNG</name>
<dbReference type="OrthoDB" id="567237at2759"/>
<accession>A0A507F6J6</accession>
<protein>
    <submittedName>
        <fullName evidence="1">Uncharacterized protein</fullName>
    </submittedName>
</protein>
<keyword evidence="2" id="KW-1185">Reference proteome</keyword>
<dbReference type="AlphaFoldDB" id="A0A507F6J6"/>
<gene>
    <name evidence="1" type="ORF">CcCBS67573_g06327</name>
</gene>
<dbReference type="EMBL" id="QEAP01000264">
    <property type="protein sequence ID" value="TPX71016.1"/>
    <property type="molecule type" value="Genomic_DNA"/>
</dbReference>
<proteinExistence type="predicted"/>
<evidence type="ECO:0000313" key="2">
    <source>
        <dbReference type="Proteomes" id="UP000320333"/>
    </source>
</evidence>